<dbReference type="Proteomes" id="UP000069632">
    <property type="component" value="Unassembled WGS sequence"/>
</dbReference>
<dbReference type="Pfam" id="PF14537">
    <property type="entry name" value="Cytochrom_c3_2"/>
    <property type="match status" value="1"/>
</dbReference>
<evidence type="ECO:0000256" key="7">
    <source>
        <dbReference type="ARBA" id="ARBA00023004"/>
    </source>
</evidence>
<evidence type="ECO:0000313" key="10">
    <source>
        <dbReference type="EMBL" id="CZE46348.1"/>
    </source>
</evidence>
<gene>
    <name evidence="10" type="primary">fccA_1</name>
    <name evidence="10" type="ORF">ERS672216_00320</name>
</gene>
<dbReference type="InterPro" id="IPR012286">
    <property type="entry name" value="Tetrahaem_cytochrome"/>
</dbReference>
<protein>
    <submittedName>
        <fullName evidence="10">Fumarate reductase flavoprotein subunit</fullName>
    </submittedName>
</protein>
<evidence type="ECO:0000256" key="8">
    <source>
        <dbReference type="SAM" id="SignalP"/>
    </source>
</evidence>
<dbReference type="Gene3D" id="1.10.1130.10">
    <property type="entry name" value="Flavocytochrome C3, Chain A"/>
    <property type="match status" value="1"/>
</dbReference>
<keyword evidence="4" id="KW-0349">Heme</keyword>
<proteinExistence type="predicted"/>
<comment type="cofactor">
    <cofactor evidence="1">
        <name>heme c</name>
        <dbReference type="ChEBI" id="CHEBI:61717"/>
    </cofactor>
</comment>
<name>A0A128EBB5_9BACT</name>
<comment type="subcellular location">
    <subcellularLocation>
        <location evidence="2">Cell envelope</location>
    </subcellularLocation>
</comment>
<evidence type="ECO:0000256" key="6">
    <source>
        <dbReference type="ARBA" id="ARBA00022982"/>
    </source>
</evidence>
<accession>A0A128EBB5</accession>
<feature type="domain" description="Tetrahaem cytochrome" evidence="9">
    <location>
        <begin position="36"/>
        <end position="117"/>
    </location>
</feature>
<keyword evidence="3" id="KW-0813">Transport</keyword>
<evidence type="ECO:0000256" key="1">
    <source>
        <dbReference type="ARBA" id="ARBA00001926"/>
    </source>
</evidence>
<sequence length="127" mass="14612">MLKIYTIFASLLLVLALNLNANNTNKYDKANYPFKAHESLQFDCKNCHKESNPQDYKRLNTNECLSCHKSYEKLAEQTGHLGYDDNVHASPHYPNMDCNTCHSTHKQSKNYCVMCHSQNGMKKLLVP</sequence>
<dbReference type="GO" id="GO:0030313">
    <property type="term" value="C:cell envelope"/>
    <property type="evidence" value="ECO:0007669"/>
    <property type="project" value="UniProtKB-SubCell"/>
</dbReference>
<evidence type="ECO:0000256" key="5">
    <source>
        <dbReference type="ARBA" id="ARBA00022723"/>
    </source>
</evidence>
<feature type="chain" id="PRO_5007281454" evidence="8">
    <location>
        <begin position="22"/>
        <end position="127"/>
    </location>
</feature>
<evidence type="ECO:0000259" key="9">
    <source>
        <dbReference type="Pfam" id="PF14537"/>
    </source>
</evidence>
<keyword evidence="11" id="KW-1185">Reference proteome</keyword>
<keyword evidence="7" id="KW-0408">Iron</keyword>
<feature type="signal peptide" evidence="8">
    <location>
        <begin position="1"/>
        <end position="21"/>
    </location>
</feature>
<dbReference type="InterPro" id="IPR036280">
    <property type="entry name" value="Multihaem_cyt_sf"/>
</dbReference>
<evidence type="ECO:0000256" key="4">
    <source>
        <dbReference type="ARBA" id="ARBA00022617"/>
    </source>
</evidence>
<organism evidence="10 11">
    <name type="scientific">Campylobacter geochelonis</name>
    <dbReference type="NCBI Taxonomy" id="1780362"/>
    <lineage>
        <taxon>Bacteria</taxon>
        <taxon>Pseudomonadati</taxon>
        <taxon>Campylobacterota</taxon>
        <taxon>Epsilonproteobacteria</taxon>
        <taxon>Campylobacterales</taxon>
        <taxon>Campylobacteraceae</taxon>
        <taxon>Campylobacter</taxon>
    </lineage>
</organism>
<reference evidence="10 11" key="1">
    <citation type="submission" date="2016-02" db="EMBL/GenBank/DDBJ databases">
        <authorList>
            <consortium name="Pathogen Informatics"/>
        </authorList>
    </citation>
    <scope>NUCLEOTIDE SEQUENCE [LARGE SCALE GENOMIC DNA]</scope>
    <source>
        <strain evidence="10 11">RC20</strain>
    </source>
</reference>
<dbReference type="GO" id="GO:0046872">
    <property type="term" value="F:metal ion binding"/>
    <property type="evidence" value="ECO:0007669"/>
    <property type="project" value="UniProtKB-KW"/>
</dbReference>
<dbReference type="SUPFAM" id="SSF48695">
    <property type="entry name" value="Multiheme cytochromes"/>
    <property type="match status" value="1"/>
</dbReference>
<dbReference type="RefSeq" id="WP_075531264.1">
    <property type="nucleotide sequence ID" value="NZ_CP053844.1"/>
</dbReference>
<keyword evidence="6" id="KW-0249">Electron transport</keyword>
<dbReference type="EMBL" id="FIZP01000001">
    <property type="protein sequence ID" value="CZE46348.1"/>
    <property type="molecule type" value="Genomic_DNA"/>
</dbReference>
<evidence type="ECO:0000313" key="11">
    <source>
        <dbReference type="Proteomes" id="UP000069632"/>
    </source>
</evidence>
<dbReference type="OrthoDB" id="5344846at2"/>
<keyword evidence="5" id="KW-0479">Metal-binding</keyword>
<keyword evidence="8" id="KW-0732">Signal</keyword>
<dbReference type="AlphaFoldDB" id="A0A128EBB5"/>
<evidence type="ECO:0000256" key="3">
    <source>
        <dbReference type="ARBA" id="ARBA00022448"/>
    </source>
</evidence>
<evidence type="ECO:0000256" key="2">
    <source>
        <dbReference type="ARBA" id="ARBA00004196"/>
    </source>
</evidence>